<dbReference type="PANTHER" id="PTHR34700">
    <property type="entry name" value="POTASSIUM BINDING PROTEIN KBP"/>
    <property type="match status" value="1"/>
</dbReference>
<organism evidence="7 8">
    <name type="scientific">Gelidibacter sediminis</name>
    <dbReference type="NCBI Taxonomy" id="1608710"/>
    <lineage>
        <taxon>Bacteria</taxon>
        <taxon>Pseudomonadati</taxon>
        <taxon>Bacteroidota</taxon>
        <taxon>Flavobacteriia</taxon>
        <taxon>Flavobacteriales</taxon>
        <taxon>Flavobacteriaceae</taxon>
        <taxon>Gelidibacter</taxon>
    </lineage>
</organism>
<dbReference type="SMART" id="SM00257">
    <property type="entry name" value="LysM"/>
    <property type="match status" value="1"/>
</dbReference>
<evidence type="ECO:0000259" key="6">
    <source>
        <dbReference type="PROSITE" id="PS51782"/>
    </source>
</evidence>
<dbReference type="PANTHER" id="PTHR34700:SF8">
    <property type="entry name" value="POTASSIUM BINDING PROTEIN KBP"/>
    <property type="match status" value="1"/>
</dbReference>
<keyword evidence="2" id="KW-0963">Cytoplasm</keyword>
<feature type="domain" description="LysM" evidence="6">
    <location>
        <begin position="112"/>
        <end position="161"/>
    </location>
</feature>
<protein>
    <recommendedName>
        <fullName evidence="3">Potassium binding protein Kbp</fullName>
    </recommendedName>
</protein>
<feature type="coiled-coil region" evidence="4">
    <location>
        <begin position="30"/>
        <end position="71"/>
    </location>
</feature>
<accession>A0A4R7Q6V3</accession>
<comment type="subcellular location">
    <subcellularLocation>
        <location evidence="1">Cytoplasm</location>
    </subcellularLocation>
</comment>
<evidence type="ECO:0000256" key="1">
    <source>
        <dbReference type="ARBA" id="ARBA00004496"/>
    </source>
</evidence>
<dbReference type="InterPro" id="IPR052196">
    <property type="entry name" value="Bact_Kbp"/>
</dbReference>
<proteinExistence type="predicted"/>
<reference evidence="7 8" key="1">
    <citation type="submission" date="2019-03" db="EMBL/GenBank/DDBJ databases">
        <title>Genomic Encyclopedia of Archaeal and Bacterial Type Strains, Phase II (KMG-II): from individual species to whole genera.</title>
        <authorList>
            <person name="Goeker M."/>
        </authorList>
    </citation>
    <scope>NUCLEOTIDE SEQUENCE [LARGE SCALE GENOMIC DNA]</scope>
    <source>
        <strain evidence="7 8">DSM 28135</strain>
    </source>
</reference>
<dbReference type="PROSITE" id="PS50914">
    <property type="entry name" value="BON"/>
    <property type="match status" value="1"/>
</dbReference>
<dbReference type="NCBIfam" id="NF008399">
    <property type="entry name" value="PRK11198.1"/>
    <property type="match status" value="1"/>
</dbReference>
<sequence length="165" mass="17969">MGLFSFIKNAGAKVFGVGKTDAEEKAEAHAKAAADELKAEEAGARKLEQTIRDLQLNVENLKVQVDNDMATVSGKAHDQSTKEKVVLVIGNTNGIASVDDQMTVDHVEPEARFHTVVKGDTLGKIAKQYYGNAMKYPLIFDANKPMLSDPDKIYPGQVLRIPSLE</sequence>
<dbReference type="Gene3D" id="3.10.350.10">
    <property type="entry name" value="LysM domain"/>
    <property type="match status" value="1"/>
</dbReference>
<dbReference type="PROSITE" id="PS51782">
    <property type="entry name" value="LYSM"/>
    <property type="match status" value="1"/>
</dbReference>
<dbReference type="AlphaFoldDB" id="A0A4R7Q6V3"/>
<dbReference type="InterPro" id="IPR018392">
    <property type="entry name" value="LysM"/>
</dbReference>
<dbReference type="InterPro" id="IPR007055">
    <property type="entry name" value="BON_dom"/>
</dbReference>
<dbReference type="SUPFAM" id="SSF54106">
    <property type="entry name" value="LysM domain"/>
    <property type="match status" value="1"/>
</dbReference>
<dbReference type="OrthoDB" id="370541at2"/>
<keyword evidence="8" id="KW-1185">Reference proteome</keyword>
<evidence type="ECO:0000313" key="7">
    <source>
        <dbReference type="EMBL" id="TDU43325.1"/>
    </source>
</evidence>
<evidence type="ECO:0000259" key="5">
    <source>
        <dbReference type="PROSITE" id="PS50914"/>
    </source>
</evidence>
<feature type="domain" description="BON" evidence="5">
    <location>
        <begin position="38"/>
        <end position="106"/>
    </location>
</feature>
<evidence type="ECO:0000256" key="3">
    <source>
        <dbReference type="ARBA" id="ARBA00072219"/>
    </source>
</evidence>
<dbReference type="InterPro" id="IPR036779">
    <property type="entry name" value="LysM_dom_sf"/>
</dbReference>
<comment type="caution">
    <text evidence="7">The sequence shown here is derived from an EMBL/GenBank/DDBJ whole genome shotgun (WGS) entry which is preliminary data.</text>
</comment>
<keyword evidence="4" id="KW-0175">Coiled coil</keyword>
<dbReference type="Pfam" id="PF04972">
    <property type="entry name" value="BON"/>
    <property type="match status" value="1"/>
</dbReference>
<evidence type="ECO:0000256" key="2">
    <source>
        <dbReference type="ARBA" id="ARBA00022490"/>
    </source>
</evidence>
<name>A0A4R7Q6V3_9FLAO</name>
<gene>
    <name evidence="7" type="ORF">BXY82_0736</name>
</gene>
<evidence type="ECO:0000313" key="8">
    <source>
        <dbReference type="Proteomes" id="UP000294689"/>
    </source>
</evidence>
<dbReference type="CDD" id="cd00118">
    <property type="entry name" value="LysM"/>
    <property type="match status" value="1"/>
</dbReference>
<evidence type="ECO:0000256" key="4">
    <source>
        <dbReference type="SAM" id="Coils"/>
    </source>
</evidence>
<dbReference type="RefSeq" id="WP_133756796.1">
    <property type="nucleotide sequence ID" value="NZ_SOBW01000007.1"/>
</dbReference>
<dbReference type="Pfam" id="PF01476">
    <property type="entry name" value="LysM"/>
    <property type="match status" value="1"/>
</dbReference>
<dbReference type="Proteomes" id="UP000294689">
    <property type="component" value="Unassembled WGS sequence"/>
</dbReference>
<dbReference type="Gene3D" id="3.30.1340.30">
    <property type="match status" value="1"/>
</dbReference>
<dbReference type="FunFam" id="3.10.350.10:FF:000001">
    <property type="entry name" value="Peptidoglycan-binding protein LysM"/>
    <property type="match status" value="1"/>
</dbReference>
<dbReference type="EMBL" id="SOBW01000007">
    <property type="protein sequence ID" value="TDU43325.1"/>
    <property type="molecule type" value="Genomic_DNA"/>
</dbReference>
<dbReference type="GO" id="GO:0005737">
    <property type="term" value="C:cytoplasm"/>
    <property type="evidence" value="ECO:0007669"/>
    <property type="project" value="UniProtKB-SubCell"/>
</dbReference>